<dbReference type="RefSeq" id="WP_227181959.1">
    <property type="nucleotide sequence ID" value="NZ_JAJBZT010000012.1"/>
</dbReference>
<dbReference type="Proteomes" id="UP001165395">
    <property type="component" value="Unassembled WGS sequence"/>
</dbReference>
<keyword evidence="5 6" id="KW-0472">Membrane</keyword>
<feature type="domain" description="EamA" evidence="7">
    <location>
        <begin position="26"/>
        <end position="154"/>
    </location>
</feature>
<comment type="caution">
    <text evidence="8">The sequence shown here is derived from an EMBL/GenBank/DDBJ whole genome shotgun (WGS) entry which is preliminary data.</text>
</comment>
<evidence type="ECO:0000256" key="6">
    <source>
        <dbReference type="SAM" id="Phobius"/>
    </source>
</evidence>
<keyword evidence="9" id="KW-1185">Reference proteome</keyword>
<keyword evidence="4 6" id="KW-1133">Transmembrane helix</keyword>
<feature type="transmembrane region" description="Helical" evidence="6">
    <location>
        <begin position="20"/>
        <end position="40"/>
    </location>
</feature>
<feature type="domain" description="EamA" evidence="7">
    <location>
        <begin position="170"/>
        <end position="306"/>
    </location>
</feature>
<evidence type="ECO:0000313" key="8">
    <source>
        <dbReference type="EMBL" id="MCB6185128.1"/>
    </source>
</evidence>
<keyword evidence="3 6" id="KW-0812">Transmembrane</keyword>
<feature type="transmembrane region" description="Helical" evidence="6">
    <location>
        <begin position="46"/>
        <end position="66"/>
    </location>
</feature>
<feature type="transmembrane region" description="Helical" evidence="6">
    <location>
        <begin position="264"/>
        <end position="283"/>
    </location>
</feature>
<protein>
    <submittedName>
        <fullName evidence="8">DMT family transporter</fullName>
    </submittedName>
</protein>
<evidence type="ECO:0000313" key="9">
    <source>
        <dbReference type="Proteomes" id="UP001165395"/>
    </source>
</evidence>
<dbReference type="Pfam" id="PF00892">
    <property type="entry name" value="EamA"/>
    <property type="match status" value="2"/>
</dbReference>
<dbReference type="SUPFAM" id="SSF103481">
    <property type="entry name" value="Multidrug resistance efflux transporter EmrE"/>
    <property type="match status" value="2"/>
</dbReference>
<evidence type="ECO:0000256" key="3">
    <source>
        <dbReference type="ARBA" id="ARBA00022692"/>
    </source>
</evidence>
<feature type="transmembrane region" description="Helical" evidence="6">
    <location>
        <begin position="231"/>
        <end position="252"/>
    </location>
</feature>
<evidence type="ECO:0000256" key="2">
    <source>
        <dbReference type="ARBA" id="ARBA00022475"/>
    </source>
</evidence>
<feature type="transmembrane region" description="Helical" evidence="6">
    <location>
        <begin position="289"/>
        <end position="306"/>
    </location>
</feature>
<feature type="transmembrane region" description="Helical" evidence="6">
    <location>
        <begin position="86"/>
        <end position="105"/>
    </location>
</feature>
<name>A0ABS8DAV0_9NEIS</name>
<feature type="transmembrane region" description="Helical" evidence="6">
    <location>
        <begin position="200"/>
        <end position="219"/>
    </location>
</feature>
<evidence type="ECO:0000256" key="4">
    <source>
        <dbReference type="ARBA" id="ARBA00022989"/>
    </source>
</evidence>
<reference evidence="8" key="1">
    <citation type="submission" date="2021-10" db="EMBL/GenBank/DDBJ databases">
        <title>The complete genome sequence of Leeia sp. TBRC 13508.</title>
        <authorList>
            <person name="Charoenyingcharoen P."/>
            <person name="Yukphan P."/>
        </authorList>
    </citation>
    <scope>NUCLEOTIDE SEQUENCE</scope>
    <source>
        <strain evidence="8">TBRC 13508</strain>
    </source>
</reference>
<comment type="subcellular location">
    <subcellularLocation>
        <location evidence="1">Cell membrane</location>
        <topology evidence="1">Multi-pass membrane protein</topology>
    </subcellularLocation>
</comment>
<dbReference type="InterPro" id="IPR050638">
    <property type="entry name" value="AA-Vitamin_Transporters"/>
</dbReference>
<dbReference type="InterPro" id="IPR037185">
    <property type="entry name" value="EmrE-like"/>
</dbReference>
<dbReference type="PANTHER" id="PTHR32322:SF18">
    <property type="entry name" value="S-ADENOSYLMETHIONINE_S-ADENOSYLHOMOCYSTEINE TRANSPORTER"/>
    <property type="match status" value="1"/>
</dbReference>
<feature type="transmembrane region" description="Helical" evidence="6">
    <location>
        <begin position="168"/>
        <end position="188"/>
    </location>
</feature>
<dbReference type="EMBL" id="JAJBZT010000012">
    <property type="protein sequence ID" value="MCB6185128.1"/>
    <property type="molecule type" value="Genomic_DNA"/>
</dbReference>
<dbReference type="InterPro" id="IPR000620">
    <property type="entry name" value="EamA_dom"/>
</dbReference>
<evidence type="ECO:0000259" key="7">
    <source>
        <dbReference type="Pfam" id="PF00892"/>
    </source>
</evidence>
<sequence>MRDSYASEKSNMMAKTRSIFLAKASILLIPLLWSVNYYVARKAPGVIPPYMLTLIRWGIGAFVLTLLSMKEIFQFRHEICRNIHKYIIQGFCGMVVCGAWVYIGAQSTSAMNIALIYAAAPVLIAVGSFICLKERLQPYQLLGILIALLGMIHVIVKGQWQALSNLEFVIGDIWIVAATISWAVYSVLQSIWVSPLSGKAHLAVVTCASLPMIIIGTLIEAQNVGTPVINLYGVWLAFAAAIFPGVLAYLIYIWAQQQIGPNKVAITFYLGPLYASAIAWLVLNESMHLFHLQAALFILSGVYLVSRGKV</sequence>
<feature type="transmembrane region" description="Helical" evidence="6">
    <location>
        <begin position="139"/>
        <end position="156"/>
    </location>
</feature>
<feature type="transmembrane region" description="Helical" evidence="6">
    <location>
        <begin position="111"/>
        <end position="132"/>
    </location>
</feature>
<dbReference type="PANTHER" id="PTHR32322">
    <property type="entry name" value="INNER MEMBRANE TRANSPORTER"/>
    <property type="match status" value="1"/>
</dbReference>
<proteinExistence type="predicted"/>
<evidence type="ECO:0000256" key="1">
    <source>
        <dbReference type="ARBA" id="ARBA00004651"/>
    </source>
</evidence>
<evidence type="ECO:0000256" key="5">
    <source>
        <dbReference type="ARBA" id="ARBA00023136"/>
    </source>
</evidence>
<accession>A0ABS8DAV0</accession>
<gene>
    <name evidence="8" type="ORF">LIN78_16390</name>
</gene>
<keyword evidence="2" id="KW-1003">Cell membrane</keyword>
<organism evidence="8 9">
    <name type="scientific">Leeia speluncae</name>
    <dbReference type="NCBI Taxonomy" id="2884804"/>
    <lineage>
        <taxon>Bacteria</taxon>
        <taxon>Pseudomonadati</taxon>
        <taxon>Pseudomonadota</taxon>
        <taxon>Betaproteobacteria</taxon>
        <taxon>Neisseriales</taxon>
        <taxon>Leeiaceae</taxon>
        <taxon>Leeia</taxon>
    </lineage>
</organism>